<dbReference type="Gene3D" id="1.10.10.10">
    <property type="entry name" value="Winged helix-like DNA-binding domain superfamily/Winged helix DNA-binding domain"/>
    <property type="match status" value="1"/>
</dbReference>
<feature type="domain" description="IclR-ED" evidence="5">
    <location>
        <begin position="105"/>
        <end position="281"/>
    </location>
</feature>
<name>A0ABY4FNL8_9MICO</name>
<evidence type="ECO:0000313" key="6">
    <source>
        <dbReference type="EMBL" id="UOQ57852.1"/>
    </source>
</evidence>
<dbReference type="Pfam" id="PF01614">
    <property type="entry name" value="IclR_C"/>
    <property type="match status" value="1"/>
</dbReference>
<proteinExistence type="predicted"/>
<dbReference type="SUPFAM" id="SSF46785">
    <property type="entry name" value="Winged helix' DNA-binding domain"/>
    <property type="match status" value="1"/>
</dbReference>
<protein>
    <submittedName>
        <fullName evidence="6">IclR family transcriptional regulator</fullName>
    </submittedName>
</protein>
<dbReference type="Gene3D" id="3.30.450.40">
    <property type="match status" value="1"/>
</dbReference>
<dbReference type="InterPro" id="IPR036390">
    <property type="entry name" value="WH_DNA-bd_sf"/>
</dbReference>
<organism evidence="6 7">
    <name type="scientific">Leucobacter allii</name>
    <dbReference type="NCBI Taxonomy" id="2932247"/>
    <lineage>
        <taxon>Bacteria</taxon>
        <taxon>Bacillati</taxon>
        <taxon>Actinomycetota</taxon>
        <taxon>Actinomycetes</taxon>
        <taxon>Micrococcales</taxon>
        <taxon>Microbacteriaceae</taxon>
        <taxon>Leucobacter</taxon>
    </lineage>
</organism>
<accession>A0ABY4FNL8</accession>
<dbReference type="InterPro" id="IPR005471">
    <property type="entry name" value="Tscrpt_reg_IclR_N"/>
</dbReference>
<dbReference type="Pfam" id="PF09339">
    <property type="entry name" value="HTH_IclR"/>
    <property type="match status" value="1"/>
</dbReference>
<keyword evidence="3" id="KW-0804">Transcription</keyword>
<dbReference type="InterPro" id="IPR036388">
    <property type="entry name" value="WH-like_DNA-bd_sf"/>
</dbReference>
<keyword evidence="2" id="KW-0238">DNA-binding</keyword>
<keyword evidence="1" id="KW-0805">Transcription regulation</keyword>
<dbReference type="SUPFAM" id="SSF55781">
    <property type="entry name" value="GAF domain-like"/>
    <property type="match status" value="1"/>
</dbReference>
<evidence type="ECO:0000256" key="3">
    <source>
        <dbReference type="ARBA" id="ARBA00023163"/>
    </source>
</evidence>
<dbReference type="PROSITE" id="PS51077">
    <property type="entry name" value="HTH_ICLR"/>
    <property type="match status" value="1"/>
</dbReference>
<dbReference type="Proteomes" id="UP000831786">
    <property type="component" value="Chromosome"/>
</dbReference>
<evidence type="ECO:0000313" key="7">
    <source>
        <dbReference type="Proteomes" id="UP000831786"/>
    </source>
</evidence>
<dbReference type="PANTHER" id="PTHR30136:SF35">
    <property type="entry name" value="HTH-TYPE TRANSCRIPTIONAL REGULATOR RV1719"/>
    <property type="match status" value="1"/>
</dbReference>
<dbReference type="InterPro" id="IPR014757">
    <property type="entry name" value="Tscrpt_reg_IclR_C"/>
</dbReference>
<evidence type="ECO:0000256" key="2">
    <source>
        <dbReference type="ARBA" id="ARBA00023125"/>
    </source>
</evidence>
<dbReference type="RefSeq" id="WP_244693109.1">
    <property type="nucleotide sequence ID" value="NZ_CP095044.1"/>
</dbReference>
<dbReference type="PANTHER" id="PTHR30136">
    <property type="entry name" value="HELIX-TURN-HELIX TRANSCRIPTIONAL REGULATOR, ICLR FAMILY"/>
    <property type="match status" value="1"/>
</dbReference>
<dbReference type="EMBL" id="CP095045">
    <property type="protein sequence ID" value="UOQ57852.1"/>
    <property type="molecule type" value="Genomic_DNA"/>
</dbReference>
<gene>
    <name evidence="6" type="ORF">MUN78_03165</name>
</gene>
<feature type="domain" description="HTH iclR-type" evidence="4">
    <location>
        <begin position="43"/>
        <end position="104"/>
    </location>
</feature>
<dbReference type="InterPro" id="IPR050707">
    <property type="entry name" value="HTH_MetabolicPath_Reg"/>
</dbReference>
<keyword evidence="7" id="KW-1185">Reference proteome</keyword>
<reference evidence="6 7" key="1">
    <citation type="submission" date="2022-04" db="EMBL/GenBank/DDBJ databases">
        <title>Leucobacter sp. isolated from rhizosphere of garlic.</title>
        <authorList>
            <person name="Won M."/>
            <person name="Lee C.-M."/>
            <person name="Woen H.-Y."/>
            <person name="Kwon S.-W."/>
        </authorList>
    </citation>
    <scope>NUCLEOTIDE SEQUENCE [LARGE SCALE GENOMIC DNA]</scope>
    <source>
        <strain evidence="6 7">H21R-40</strain>
    </source>
</reference>
<evidence type="ECO:0000259" key="5">
    <source>
        <dbReference type="PROSITE" id="PS51078"/>
    </source>
</evidence>
<sequence>MDNVSSLWDVIASRRRLDAMQPSLVRQLWEDLAMANSAAAPSMDILLKADAVLSVLERERECSVQRLAEAVEEPVSSTYRLLASLTAVGLASRGAKRGLYRLGFLPLRVGGMLESQLDVRELAGPMLYALSRVTGATVLLWVRRGDAAVCIERISRSDVQTAASRLGDSMPLWGGAAGRVLLAHLPAPEARSVISRFELGDRGGKSLIEELAEIREAGYCLAESSSTPGVASISAPVFNHRGELEVAVSISGLRKWIVEDGGAAVDEVRATAREISATLGCGTAEAAGGSAEAIGGSAE</sequence>
<dbReference type="InterPro" id="IPR029016">
    <property type="entry name" value="GAF-like_dom_sf"/>
</dbReference>
<evidence type="ECO:0000259" key="4">
    <source>
        <dbReference type="PROSITE" id="PS51077"/>
    </source>
</evidence>
<dbReference type="SMART" id="SM00346">
    <property type="entry name" value="HTH_ICLR"/>
    <property type="match status" value="1"/>
</dbReference>
<dbReference type="PROSITE" id="PS51078">
    <property type="entry name" value="ICLR_ED"/>
    <property type="match status" value="1"/>
</dbReference>
<evidence type="ECO:0000256" key="1">
    <source>
        <dbReference type="ARBA" id="ARBA00023015"/>
    </source>
</evidence>